<dbReference type="InterPro" id="IPR025202">
    <property type="entry name" value="PLD-like_dom"/>
</dbReference>
<sequence length="712" mass="81842">MKIFLSIFTFTITLQVFSQSFNIQERIEAKNLYRNYYSSVFGKSQFALLGEFKKNILKLDISKKKDVAYLVENLSGVLPSKFLRPLIHWKVIEPNNKKLIETLNFIMIYKSFILRDAIQSPLSLKTTILEAKKLAKEIHHRDDISANNILEVLKEDFTQKATLITGLKELNTFTTAIIETDALSYTLPKTSTITPYTLSFSGFIPGNHVELISENNHSEERIQWYNERAIFNGGVLDFSSEYIHMPSNKFASGHIAFKSDPIFIKIRDMISDSRESILIDIFLFGGTIGATIAEYLLDQVKLKMAVNSKFKVLILHDFANNYNMKEELMPIFKYIKSRIENEKDLNKSVYLLQSNIQRHPPGIPFSLTKSIPRTSETFKIVEKKNTYYESKVDHSKVIVIDGNSENPQAYFGSKNWTDHSGGYYYDNAIWVHGPAAAMVQNSYLDDIKAALTEDPEELKQFFLQEEGFDNKRYLPIKESIIESFKITRKHYPHVGNQTIRMAEADVDGKVKNTRNILIDMIKQAKSHIYMEQLFLYDPYIINALIKRKIEMPDLKIKILADHNSNFGMNGLPNTIFLRELKIYGIEIKARKSFSSLAVFPNGVEINYHQENHRKITSVDGLVLLGGSSNLNPETLQGSFREFGAQIYDERAIRSFETNFLVSWNDRSQTMDLDVENFEARIGKDSISKDISSLINAIATKILKAKDQLERRF</sequence>
<proteinExistence type="predicted"/>
<reference evidence="3" key="1">
    <citation type="journal article" date="2017" name="Proc. Natl. Acad. Sci. U.S.A.">
        <title>Simulation of Deepwater Horizon oil plume reveals substrate specialization within a complex community of hydrocarbon-degraders.</title>
        <authorList>
            <person name="Hu P."/>
            <person name="Dubinsky E.A."/>
            <person name="Probst A.J."/>
            <person name="Wang J."/>
            <person name="Sieber C.M.K."/>
            <person name="Tom L.M."/>
            <person name="Gardinali P."/>
            <person name="Banfield J.F."/>
            <person name="Atlas R.M."/>
            <person name="Andersen G.L."/>
        </authorList>
    </citation>
    <scope>NUCLEOTIDE SEQUENCE [LARGE SCALE GENOMIC DNA]</scope>
</reference>
<evidence type="ECO:0000259" key="1">
    <source>
        <dbReference type="PROSITE" id="PS50035"/>
    </source>
</evidence>
<name>A0A1Y5F5X8_9BACT</name>
<organism evidence="2 3">
    <name type="scientific">Halobacteriovorax marinus</name>
    <dbReference type="NCBI Taxonomy" id="97084"/>
    <lineage>
        <taxon>Bacteria</taxon>
        <taxon>Pseudomonadati</taxon>
        <taxon>Bdellovibrionota</taxon>
        <taxon>Bacteriovoracia</taxon>
        <taxon>Bacteriovoracales</taxon>
        <taxon>Halobacteriovoraceae</taxon>
        <taxon>Halobacteriovorax</taxon>
    </lineage>
</organism>
<feature type="domain" description="PLD phosphodiesterase" evidence="1">
    <location>
        <begin position="389"/>
        <end position="420"/>
    </location>
</feature>
<dbReference type="Gene3D" id="3.30.870.10">
    <property type="entry name" value="Endonuclease Chain A"/>
    <property type="match status" value="2"/>
</dbReference>
<dbReference type="AlphaFoldDB" id="A0A1Y5F5X8"/>
<dbReference type="CDD" id="cd00138">
    <property type="entry name" value="PLDc_SF"/>
    <property type="match status" value="1"/>
</dbReference>
<dbReference type="EMBL" id="MAAO01000006">
    <property type="protein sequence ID" value="OUR96298.1"/>
    <property type="molecule type" value="Genomic_DNA"/>
</dbReference>
<accession>A0A1Y5F5X8</accession>
<gene>
    <name evidence="2" type="ORF">A9Q84_08040</name>
</gene>
<protein>
    <recommendedName>
        <fullName evidence="1">PLD phosphodiesterase domain-containing protein</fullName>
    </recommendedName>
</protein>
<evidence type="ECO:0000313" key="3">
    <source>
        <dbReference type="Proteomes" id="UP000196531"/>
    </source>
</evidence>
<dbReference type="SUPFAM" id="SSF56024">
    <property type="entry name" value="Phospholipase D/nuclease"/>
    <property type="match status" value="2"/>
</dbReference>
<dbReference type="PANTHER" id="PTHR21248:SF22">
    <property type="entry name" value="PHOSPHOLIPASE D"/>
    <property type="match status" value="1"/>
</dbReference>
<dbReference type="GO" id="GO:0030572">
    <property type="term" value="F:phosphatidyltransferase activity"/>
    <property type="evidence" value="ECO:0007669"/>
    <property type="project" value="UniProtKB-ARBA"/>
</dbReference>
<comment type="caution">
    <text evidence="2">The sequence shown here is derived from an EMBL/GenBank/DDBJ whole genome shotgun (WGS) entry which is preliminary data.</text>
</comment>
<dbReference type="Proteomes" id="UP000196531">
    <property type="component" value="Unassembled WGS sequence"/>
</dbReference>
<dbReference type="Pfam" id="PF13091">
    <property type="entry name" value="PLDc_2"/>
    <property type="match status" value="1"/>
</dbReference>
<dbReference type="PANTHER" id="PTHR21248">
    <property type="entry name" value="CARDIOLIPIN SYNTHASE"/>
    <property type="match status" value="1"/>
</dbReference>
<feature type="domain" description="PLD phosphodiesterase" evidence="1">
    <location>
        <begin position="607"/>
        <end position="634"/>
    </location>
</feature>
<evidence type="ECO:0000313" key="2">
    <source>
        <dbReference type="EMBL" id="OUR96298.1"/>
    </source>
</evidence>
<dbReference type="GO" id="GO:0032049">
    <property type="term" value="P:cardiolipin biosynthetic process"/>
    <property type="evidence" value="ECO:0007669"/>
    <property type="project" value="UniProtKB-ARBA"/>
</dbReference>
<dbReference type="InterPro" id="IPR001736">
    <property type="entry name" value="PLipase_D/transphosphatidylase"/>
</dbReference>
<dbReference type="PROSITE" id="PS50035">
    <property type="entry name" value="PLD"/>
    <property type="match status" value="2"/>
</dbReference>